<dbReference type="RefSeq" id="WP_257635966.1">
    <property type="nucleotide sequence ID" value="NZ_JANIIC010000094.1"/>
</dbReference>
<evidence type="ECO:0000313" key="2">
    <source>
        <dbReference type="EMBL" id="MCQ8835855.1"/>
    </source>
</evidence>
<dbReference type="PANTHER" id="PTHR43943">
    <property type="entry name" value="DEHYDROGENASE/REDUCTASE (SDR FAMILY) MEMBER 4"/>
    <property type="match status" value="1"/>
</dbReference>
<evidence type="ECO:0000256" key="1">
    <source>
        <dbReference type="ARBA" id="ARBA00006484"/>
    </source>
</evidence>
<dbReference type="PANTHER" id="PTHR43943:SF2">
    <property type="entry name" value="DEHYDROGENASE_REDUCTASE 4"/>
    <property type="match status" value="1"/>
</dbReference>
<protein>
    <submittedName>
        <fullName evidence="2">SDR family oxidoreductase</fullName>
    </submittedName>
</protein>
<organism evidence="2 3">
    <name type="scientific">Streptomyces malaysiensis subsp. samsunensis</name>
    <dbReference type="NCBI Taxonomy" id="459658"/>
    <lineage>
        <taxon>Bacteria</taxon>
        <taxon>Bacillati</taxon>
        <taxon>Actinomycetota</taxon>
        <taxon>Actinomycetes</taxon>
        <taxon>Kitasatosporales</taxon>
        <taxon>Streptomycetaceae</taxon>
        <taxon>Streptomyces</taxon>
        <taxon>Streptomyces violaceusniger group</taxon>
    </lineage>
</organism>
<evidence type="ECO:0000313" key="3">
    <source>
        <dbReference type="Proteomes" id="UP001142400"/>
    </source>
</evidence>
<comment type="similarity">
    <text evidence="1">Belongs to the short-chain dehydrogenases/reductases (SDR) family.</text>
</comment>
<sequence>MGTLEGKTAVVTGGGTRGIGRATAARLAAEGAHVFITGRREAELKEAVESIGSTVTAVPGDITDTASPGPIDTSGITELVGEENSAAFKTKLGAEVAIGRIGRPEEVAAAVAFLASADSSYMMGANVYVDGGENQI</sequence>
<comment type="caution">
    <text evidence="2">The sequence shown here is derived from an EMBL/GenBank/DDBJ whole genome shotgun (WGS) entry which is preliminary data.</text>
</comment>
<dbReference type="InterPro" id="IPR036291">
    <property type="entry name" value="NAD(P)-bd_dom_sf"/>
</dbReference>
<name>A0A9X2M6U9_STRMQ</name>
<gene>
    <name evidence="2" type="ORF">NQU54_44295</name>
</gene>
<dbReference type="AlphaFoldDB" id="A0A9X2M6U9"/>
<dbReference type="Pfam" id="PF00106">
    <property type="entry name" value="adh_short"/>
    <property type="match status" value="1"/>
</dbReference>
<keyword evidence="3" id="KW-1185">Reference proteome</keyword>
<dbReference type="Pfam" id="PF13561">
    <property type="entry name" value="adh_short_C2"/>
    <property type="match status" value="1"/>
</dbReference>
<dbReference type="Proteomes" id="UP001142400">
    <property type="component" value="Unassembled WGS sequence"/>
</dbReference>
<dbReference type="EMBL" id="JANIIC010000094">
    <property type="protein sequence ID" value="MCQ8835855.1"/>
    <property type="molecule type" value="Genomic_DNA"/>
</dbReference>
<dbReference type="Gene3D" id="3.40.50.720">
    <property type="entry name" value="NAD(P)-binding Rossmann-like Domain"/>
    <property type="match status" value="2"/>
</dbReference>
<dbReference type="InterPro" id="IPR002347">
    <property type="entry name" value="SDR_fam"/>
</dbReference>
<reference evidence="2" key="1">
    <citation type="submission" date="2022-06" db="EMBL/GenBank/DDBJ databases">
        <title>WGS of actinobacteria.</title>
        <authorList>
            <person name="Thawai C."/>
        </authorList>
    </citation>
    <scope>NUCLEOTIDE SEQUENCE</scope>
    <source>
        <strain evidence="2">DSM 42010</strain>
    </source>
</reference>
<dbReference type="SUPFAM" id="SSF51735">
    <property type="entry name" value="NAD(P)-binding Rossmann-fold domains"/>
    <property type="match status" value="2"/>
</dbReference>
<proteinExistence type="inferred from homology"/>
<accession>A0A9X2M6U9</accession>